<dbReference type="EMBL" id="JHEG02000037">
    <property type="protein sequence ID" value="KIE12108.1"/>
    <property type="molecule type" value="Genomic_DNA"/>
</dbReference>
<evidence type="ECO:0000313" key="4">
    <source>
        <dbReference type="Proteomes" id="UP000029738"/>
    </source>
</evidence>
<comment type="caution">
    <text evidence="3">The sequence shown here is derived from an EMBL/GenBank/DDBJ whole genome shotgun (WGS) entry which is preliminary data.</text>
</comment>
<sequence>MQDSVFVIFIAFGCIWILMGGAALIAFLKSEGEEIRFGKWGLIVAIPIVIPIVVALIIGAFYH</sequence>
<dbReference type="EMBL" id="JHEG04000001">
    <property type="protein sequence ID" value="KAF3890580.1"/>
    <property type="molecule type" value="Genomic_DNA"/>
</dbReference>
<proteinExistence type="predicted"/>
<reference evidence="2" key="2">
    <citation type="submission" date="2019-11" db="EMBL/GenBank/DDBJ databases">
        <title>Improved Assembly of Tolypothrix boutellei genome.</title>
        <authorList>
            <person name="Sarangi A.N."/>
            <person name="Mukherjee M."/>
            <person name="Ghosh S."/>
            <person name="Singh D."/>
            <person name="Das A."/>
            <person name="Kant S."/>
            <person name="Prusty A."/>
            <person name="Tripathy S."/>
        </authorList>
    </citation>
    <scope>NUCLEOTIDE SEQUENCE</scope>
    <source>
        <strain evidence="2">VB521301</strain>
    </source>
</reference>
<evidence type="ECO:0000313" key="3">
    <source>
        <dbReference type="EMBL" id="KIE12108.1"/>
    </source>
</evidence>
<keyword evidence="1" id="KW-0472">Membrane</keyword>
<dbReference type="Proteomes" id="UP000029738">
    <property type="component" value="Unassembled WGS sequence"/>
</dbReference>
<feature type="transmembrane region" description="Helical" evidence="1">
    <location>
        <begin position="40"/>
        <end position="62"/>
    </location>
</feature>
<dbReference type="AlphaFoldDB" id="A0A0C1R8U8"/>
<evidence type="ECO:0000256" key="1">
    <source>
        <dbReference type="SAM" id="Phobius"/>
    </source>
</evidence>
<accession>A0A0C1R8U8</accession>
<name>A0A0C1R8U8_9CYAN</name>
<organism evidence="3">
    <name type="scientific">Tolypothrix bouteillei VB521301</name>
    <dbReference type="NCBI Taxonomy" id="1479485"/>
    <lineage>
        <taxon>Bacteria</taxon>
        <taxon>Bacillati</taxon>
        <taxon>Cyanobacteriota</taxon>
        <taxon>Cyanophyceae</taxon>
        <taxon>Nostocales</taxon>
        <taxon>Tolypothrichaceae</taxon>
        <taxon>Tolypothrix</taxon>
    </lineage>
</organism>
<keyword evidence="4" id="KW-1185">Reference proteome</keyword>
<protein>
    <submittedName>
        <fullName evidence="3">Uncharacterized protein</fullName>
    </submittedName>
</protein>
<keyword evidence="1" id="KW-0812">Transmembrane</keyword>
<gene>
    <name evidence="3" type="ORF">DA73_0210985</name>
    <name evidence="2" type="ORF">DA73_0400037850</name>
</gene>
<feature type="transmembrane region" description="Helical" evidence="1">
    <location>
        <begin position="6"/>
        <end position="28"/>
    </location>
</feature>
<reference evidence="3" key="1">
    <citation type="journal article" date="2015" name="Genome Announc.">
        <title>Draft Genome Sequence of Tolypothrix boutellei Strain VB521301.</title>
        <authorList>
            <person name="Chandrababunaidu M.M."/>
            <person name="Singh D."/>
            <person name="Sen D."/>
            <person name="Bhan S."/>
            <person name="Das S."/>
            <person name="Gupta A."/>
            <person name="Adhikary S.P."/>
            <person name="Tripathy S."/>
        </authorList>
    </citation>
    <scope>NUCLEOTIDE SEQUENCE</scope>
    <source>
        <strain evidence="3">VB521301</strain>
    </source>
</reference>
<dbReference type="RefSeq" id="WP_038085669.1">
    <property type="nucleotide sequence ID" value="NZ_JHEG04000001.1"/>
</dbReference>
<keyword evidence="1" id="KW-1133">Transmembrane helix</keyword>
<evidence type="ECO:0000313" key="2">
    <source>
        <dbReference type="EMBL" id="KAF3890580.1"/>
    </source>
</evidence>
<dbReference type="OrthoDB" id="490862at2"/>